<feature type="compositionally biased region" description="Pro residues" evidence="5">
    <location>
        <begin position="140"/>
        <end position="149"/>
    </location>
</feature>
<gene>
    <name evidence="8" type="ORF">KIPB_001637</name>
</gene>
<feature type="compositionally biased region" description="Pro residues" evidence="5">
    <location>
        <begin position="197"/>
        <end position="215"/>
    </location>
</feature>
<protein>
    <recommendedName>
        <fullName evidence="7">TM2 domain-containing protein</fullName>
    </recommendedName>
</protein>
<sequence>MYTTPLPTQRPPPKEMWIAYVIWFFFGTFGFHRHYIAWPGVSVPGTTLTVLAVASCILKYVFYRIRLALYLGTGIQSAIGIWWLIDACLIPTLVNAANLQTQGPPVKTAIVGGVATDYPSYPPTMGQQPPRNAVLNSQPMPQPQPPANPYAPATGPNPNVTANPYPSAQPNHYHPQQEQYPATEGPFVQPVTGYAPAPMPVVPTYDAPPPANGMQ</sequence>
<evidence type="ECO:0000256" key="6">
    <source>
        <dbReference type="SAM" id="Phobius"/>
    </source>
</evidence>
<evidence type="ECO:0000256" key="5">
    <source>
        <dbReference type="SAM" id="MobiDB-lite"/>
    </source>
</evidence>
<evidence type="ECO:0000256" key="4">
    <source>
        <dbReference type="ARBA" id="ARBA00023136"/>
    </source>
</evidence>
<evidence type="ECO:0000256" key="3">
    <source>
        <dbReference type="ARBA" id="ARBA00022989"/>
    </source>
</evidence>
<accession>A0A9K3CR28</accession>
<dbReference type="EMBL" id="BDIP01000240">
    <property type="protein sequence ID" value="GIQ80783.1"/>
    <property type="molecule type" value="Genomic_DNA"/>
</dbReference>
<dbReference type="GO" id="GO:0016020">
    <property type="term" value="C:membrane"/>
    <property type="evidence" value="ECO:0007669"/>
    <property type="project" value="UniProtKB-SubCell"/>
</dbReference>
<evidence type="ECO:0000256" key="2">
    <source>
        <dbReference type="ARBA" id="ARBA00022692"/>
    </source>
</evidence>
<feature type="transmembrane region" description="Helical" evidence="6">
    <location>
        <begin position="41"/>
        <end position="62"/>
    </location>
</feature>
<feature type="transmembrane region" description="Helical" evidence="6">
    <location>
        <begin position="17"/>
        <end position="35"/>
    </location>
</feature>
<comment type="subcellular location">
    <subcellularLocation>
        <location evidence="1">Membrane</location>
        <topology evidence="1">Multi-pass membrane protein</topology>
    </subcellularLocation>
</comment>
<proteinExistence type="predicted"/>
<feature type="domain" description="TM2" evidence="7">
    <location>
        <begin position="13"/>
        <end position="35"/>
    </location>
</feature>
<keyword evidence="2 6" id="KW-0812">Transmembrane</keyword>
<evidence type="ECO:0000256" key="1">
    <source>
        <dbReference type="ARBA" id="ARBA00004141"/>
    </source>
</evidence>
<feature type="compositionally biased region" description="Polar residues" evidence="5">
    <location>
        <begin position="156"/>
        <end position="180"/>
    </location>
</feature>
<evidence type="ECO:0000313" key="8">
    <source>
        <dbReference type="EMBL" id="GIQ80783.1"/>
    </source>
</evidence>
<feature type="region of interest" description="Disordered" evidence="5">
    <location>
        <begin position="121"/>
        <end position="215"/>
    </location>
</feature>
<evidence type="ECO:0000313" key="9">
    <source>
        <dbReference type="Proteomes" id="UP000265618"/>
    </source>
</evidence>
<organism evidence="8 9">
    <name type="scientific">Kipferlia bialata</name>
    <dbReference type="NCBI Taxonomy" id="797122"/>
    <lineage>
        <taxon>Eukaryota</taxon>
        <taxon>Metamonada</taxon>
        <taxon>Carpediemonas-like organisms</taxon>
        <taxon>Kipferlia</taxon>
    </lineage>
</organism>
<dbReference type="AlphaFoldDB" id="A0A9K3CR28"/>
<name>A0A9K3CR28_9EUKA</name>
<dbReference type="InterPro" id="IPR007829">
    <property type="entry name" value="TM2"/>
</dbReference>
<dbReference type="Proteomes" id="UP000265618">
    <property type="component" value="Unassembled WGS sequence"/>
</dbReference>
<comment type="caution">
    <text evidence="8">The sequence shown here is derived from an EMBL/GenBank/DDBJ whole genome shotgun (WGS) entry which is preliminary data.</text>
</comment>
<evidence type="ECO:0000259" key="7">
    <source>
        <dbReference type="Pfam" id="PF05154"/>
    </source>
</evidence>
<dbReference type="Pfam" id="PF05154">
    <property type="entry name" value="TM2"/>
    <property type="match status" value="1"/>
</dbReference>
<keyword evidence="4 6" id="KW-0472">Membrane</keyword>
<reference evidence="8 9" key="1">
    <citation type="journal article" date="2018" name="PLoS ONE">
        <title>The draft genome of Kipferlia bialata reveals reductive genome evolution in fornicate parasites.</title>
        <authorList>
            <person name="Tanifuji G."/>
            <person name="Takabayashi S."/>
            <person name="Kume K."/>
            <person name="Takagi M."/>
            <person name="Nakayama T."/>
            <person name="Kamikawa R."/>
            <person name="Inagaki Y."/>
            <person name="Hashimoto T."/>
        </authorList>
    </citation>
    <scope>NUCLEOTIDE SEQUENCE [LARGE SCALE GENOMIC DNA]</scope>
    <source>
        <strain evidence="8">NY0173</strain>
    </source>
</reference>
<feature type="compositionally biased region" description="Polar residues" evidence="5">
    <location>
        <begin position="125"/>
        <end position="137"/>
    </location>
</feature>
<keyword evidence="9" id="KW-1185">Reference proteome</keyword>
<feature type="transmembrane region" description="Helical" evidence="6">
    <location>
        <begin position="67"/>
        <end position="85"/>
    </location>
</feature>
<dbReference type="OrthoDB" id="10262359at2759"/>
<keyword evidence="3 6" id="KW-1133">Transmembrane helix</keyword>